<evidence type="ECO:0000259" key="9">
    <source>
        <dbReference type="PROSITE" id="PS50011"/>
    </source>
</evidence>
<dbReference type="GO" id="GO:0004691">
    <property type="term" value="F:cAMP-dependent protein kinase activity"/>
    <property type="evidence" value="ECO:0007669"/>
    <property type="project" value="TreeGrafter"/>
</dbReference>
<feature type="domain" description="Protein kinase" evidence="9">
    <location>
        <begin position="46"/>
        <end position="307"/>
    </location>
</feature>
<keyword evidence="3" id="KW-0808">Transferase</keyword>
<proteinExistence type="predicted"/>
<evidence type="ECO:0000256" key="7">
    <source>
        <dbReference type="ARBA" id="ARBA00047899"/>
    </source>
</evidence>
<evidence type="ECO:0000256" key="5">
    <source>
        <dbReference type="ARBA" id="ARBA00022777"/>
    </source>
</evidence>
<protein>
    <recommendedName>
        <fullName evidence="1">non-specific serine/threonine protein kinase</fullName>
        <ecNumber evidence="1">2.7.11.1</ecNumber>
    </recommendedName>
</protein>
<dbReference type="InterPro" id="IPR000719">
    <property type="entry name" value="Prot_kinase_dom"/>
</dbReference>
<comment type="catalytic activity">
    <reaction evidence="8">
        <text>L-seryl-[protein] + ATP = O-phospho-L-seryl-[protein] + ADP + H(+)</text>
        <dbReference type="Rhea" id="RHEA:17989"/>
        <dbReference type="Rhea" id="RHEA-COMP:9863"/>
        <dbReference type="Rhea" id="RHEA-COMP:11604"/>
        <dbReference type="ChEBI" id="CHEBI:15378"/>
        <dbReference type="ChEBI" id="CHEBI:29999"/>
        <dbReference type="ChEBI" id="CHEBI:30616"/>
        <dbReference type="ChEBI" id="CHEBI:83421"/>
        <dbReference type="ChEBI" id="CHEBI:456216"/>
        <dbReference type="EC" id="2.7.11.1"/>
    </reaction>
</comment>
<dbReference type="Pfam" id="PF00069">
    <property type="entry name" value="Pkinase"/>
    <property type="match status" value="1"/>
</dbReference>
<evidence type="ECO:0000256" key="6">
    <source>
        <dbReference type="ARBA" id="ARBA00022840"/>
    </source>
</evidence>
<reference evidence="11" key="1">
    <citation type="submission" date="2024-04" db="EMBL/GenBank/DDBJ databases">
        <title>Salinicola lusitanus LLJ914,a marine bacterium isolated from the Okinawa Trough.</title>
        <authorList>
            <person name="Li J."/>
        </authorList>
    </citation>
    <scope>NUCLEOTIDE SEQUENCE [LARGE SCALE GENOMIC DNA]</scope>
</reference>
<dbReference type="PROSITE" id="PS50011">
    <property type="entry name" value="PROTEIN_KINASE_DOM"/>
    <property type="match status" value="1"/>
</dbReference>
<dbReference type="PANTHER" id="PTHR24353:SF37">
    <property type="entry name" value="CAMP-DEPENDENT PROTEIN KINASE CATALYTIC SUBUNIT PRKX"/>
    <property type="match status" value="1"/>
</dbReference>
<evidence type="ECO:0000313" key="10">
    <source>
        <dbReference type="EMBL" id="KAK7893058.1"/>
    </source>
</evidence>
<name>A0AAW0N9A8_9GOBI</name>
<accession>A0AAW0N9A8</accession>
<keyword evidence="6" id="KW-0067">ATP-binding</keyword>
<dbReference type="Gene3D" id="3.30.200.20">
    <property type="entry name" value="Phosphorylase Kinase, domain 1"/>
    <property type="match status" value="1"/>
</dbReference>
<dbReference type="SUPFAM" id="SSF56112">
    <property type="entry name" value="Protein kinase-like (PK-like)"/>
    <property type="match status" value="1"/>
</dbReference>
<evidence type="ECO:0000313" key="11">
    <source>
        <dbReference type="Proteomes" id="UP001460270"/>
    </source>
</evidence>
<dbReference type="PANTHER" id="PTHR24353">
    <property type="entry name" value="CYCLIC NUCLEOTIDE-DEPENDENT PROTEIN KINASE"/>
    <property type="match status" value="1"/>
</dbReference>
<sequence length="307" mass="34793">MQLCSSPLPKVAADPRPLSPLQSAPQALRCPEELKKSMRQKHPVCEIKVLVEGTGTFGRVFLVRDKHTRAFFALKQMKIPDVIRLKQETHVHNEKEVLSEVSHPFLIRLFWTHHDERFLYMLLDYVPGGELFSYLRSRGRFSNAAGLFYTSEIVCAIEYLHSKDIVYRDLKPENILLDAEGHIRLTDFGFAKKLSERYPPFYDDNPFGIYQKILAGKLDFHASGFLRQSEAALASAHPSTPARSVISSFLPTIPALTTWRAAGGPNGVGGVIIQTTGLQFNTEEELKCPEAEEELKVTRTVFKRRHT</sequence>
<dbReference type="GO" id="GO:0005829">
    <property type="term" value="C:cytosol"/>
    <property type="evidence" value="ECO:0007669"/>
    <property type="project" value="TreeGrafter"/>
</dbReference>
<keyword evidence="2" id="KW-0723">Serine/threonine-protein kinase</keyword>
<gene>
    <name evidence="10" type="ORF">WMY93_022210</name>
</gene>
<evidence type="ECO:0000256" key="3">
    <source>
        <dbReference type="ARBA" id="ARBA00022679"/>
    </source>
</evidence>
<dbReference type="GO" id="GO:0005952">
    <property type="term" value="C:cAMP-dependent protein kinase complex"/>
    <property type="evidence" value="ECO:0007669"/>
    <property type="project" value="TreeGrafter"/>
</dbReference>
<dbReference type="AlphaFoldDB" id="A0AAW0N9A8"/>
<evidence type="ECO:0000256" key="4">
    <source>
        <dbReference type="ARBA" id="ARBA00022741"/>
    </source>
</evidence>
<evidence type="ECO:0000256" key="8">
    <source>
        <dbReference type="ARBA" id="ARBA00048679"/>
    </source>
</evidence>
<evidence type="ECO:0000256" key="1">
    <source>
        <dbReference type="ARBA" id="ARBA00012513"/>
    </source>
</evidence>
<keyword evidence="5" id="KW-0418">Kinase</keyword>
<organism evidence="10 11">
    <name type="scientific">Mugilogobius chulae</name>
    <name type="common">yellowstripe goby</name>
    <dbReference type="NCBI Taxonomy" id="88201"/>
    <lineage>
        <taxon>Eukaryota</taxon>
        <taxon>Metazoa</taxon>
        <taxon>Chordata</taxon>
        <taxon>Craniata</taxon>
        <taxon>Vertebrata</taxon>
        <taxon>Euteleostomi</taxon>
        <taxon>Actinopterygii</taxon>
        <taxon>Neopterygii</taxon>
        <taxon>Teleostei</taxon>
        <taxon>Neoteleostei</taxon>
        <taxon>Acanthomorphata</taxon>
        <taxon>Gobiaria</taxon>
        <taxon>Gobiiformes</taxon>
        <taxon>Gobioidei</taxon>
        <taxon>Gobiidae</taxon>
        <taxon>Gobionellinae</taxon>
        <taxon>Mugilogobius</taxon>
    </lineage>
</organism>
<comment type="caution">
    <text evidence="10">The sequence shown here is derived from an EMBL/GenBank/DDBJ whole genome shotgun (WGS) entry which is preliminary data.</text>
</comment>
<dbReference type="FunFam" id="1.10.510.10:FF:000294">
    <property type="entry name" value="Serine/threonine-protein kinase OXI1"/>
    <property type="match status" value="1"/>
</dbReference>
<dbReference type="SMART" id="SM00220">
    <property type="entry name" value="S_TKc"/>
    <property type="match status" value="1"/>
</dbReference>
<dbReference type="Proteomes" id="UP001460270">
    <property type="component" value="Unassembled WGS sequence"/>
</dbReference>
<dbReference type="InterPro" id="IPR011009">
    <property type="entry name" value="Kinase-like_dom_sf"/>
</dbReference>
<comment type="catalytic activity">
    <reaction evidence="7">
        <text>L-threonyl-[protein] + ATP = O-phospho-L-threonyl-[protein] + ADP + H(+)</text>
        <dbReference type="Rhea" id="RHEA:46608"/>
        <dbReference type="Rhea" id="RHEA-COMP:11060"/>
        <dbReference type="Rhea" id="RHEA-COMP:11605"/>
        <dbReference type="ChEBI" id="CHEBI:15378"/>
        <dbReference type="ChEBI" id="CHEBI:30013"/>
        <dbReference type="ChEBI" id="CHEBI:30616"/>
        <dbReference type="ChEBI" id="CHEBI:61977"/>
        <dbReference type="ChEBI" id="CHEBI:456216"/>
        <dbReference type="EC" id="2.7.11.1"/>
    </reaction>
</comment>
<dbReference type="EC" id="2.7.11.1" evidence="1"/>
<dbReference type="Gene3D" id="1.10.510.10">
    <property type="entry name" value="Transferase(Phosphotransferase) domain 1"/>
    <property type="match status" value="1"/>
</dbReference>
<evidence type="ECO:0000256" key="2">
    <source>
        <dbReference type="ARBA" id="ARBA00022527"/>
    </source>
</evidence>
<dbReference type="EMBL" id="JBBPFD010000016">
    <property type="protein sequence ID" value="KAK7893058.1"/>
    <property type="molecule type" value="Genomic_DNA"/>
</dbReference>
<dbReference type="PROSITE" id="PS00108">
    <property type="entry name" value="PROTEIN_KINASE_ST"/>
    <property type="match status" value="1"/>
</dbReference>
<dbReference type="GO" id="GO:0005524">
    <property type="term" value="F:ATP binding"/>
    <property type="evidence" value="ECO:0007669"/>
    <property type="project" value="UniProtKB-KW"/>
</dbReference>
<keyword evidence="11" id="KW-1185">Reference proteome</keyword>
<dbReference type="InterPro" id="IPR008271">
    <property type="entry name" value="Ser/Thr_kinase_AS"/>
</dbReference>
<keyword evidence="4" id="KW-0547">Nucleotide-binding</keyword>